<proteinExistence type="predicted"/>
<feature type="non-terminal residue" evidence="1">
    <location>
        <position position="34"/>
    </location>
</feature>
<protein>
    <submittedName>
        <fullName evidence="1">Uncharacterized protein</fullName>
    </submittedName>
</protein>
<sequence>MPFAVHLAPARTWRRSRPAWWPSRRTCTRRSSSR</sequence>
<reference evidence="1 2" key="1">
    <citation type="journal article" date="2013" name="Genome Announc.">
        <title>Draft Genome Sequences of Two Pairs of Human Intestinal Bifidobacterium longum subsp. longum Strains, 44B and 1-6B and 35B and 2-2B, Consecutively Isolated from Two Children after a 5-Year Time Period.</title>
        <authorList>
            <person name="Shkoporov A.N."/>
            <person name="Efimov B.A."/>
            <person name="Khokhlova E.V."/>
            <person name="Chaplin A.V."/>
            <person name="Kafarskaya L.I."/>
            <person name="Durkin A.S."/>
            <person name="McCorrison J."/>
            <person name="Torralba M."/>
            <person name="Gillis M."/>
            <person name="Sutton G."/>
            <person name="Weibel D.B."/>
            <person name="Nelson K.E."/>
            <person name="Smeianov V.V."/>
        </authorList>
    </citation>
    <scope>NUCLEOTIDE SEQUENCE [LARGE SCALE GENOMIC DNA]</scope>
    <source>
        <strain evidence="1 2">2-2B</strain>
    </source>
</reference>
<gene>
    <name evidence="1" type="ORF">HMPREF1315_2501</name>
</gene>
<comment type="caution">
    <text evidence="1">The sequence shown here is derived from an EMBL/GenBank/DDBJ whole genome shotgun (WGS) entry which is preliminary data.</text>
</comment>
<evidence type="ECO:0000313" key="2">
    <source>
        <dbReference type="Proteomes" id="UP000005929"/>
    </source>
</evidence>
<evidence type="ECO:0000313" key="1">
    <source>
        <dbReference type="EMBL" id="EIJ25920.1"/>
    </source>
</evidence>
<accession>A0AAV3FLH5</accession>
<dbReference type="EMBL" id="AJTJ01000052">
    <property type="protein sequence ID" value="EIJ25920.1"/>
    <property type="molecule type" value="Genomic_DNA"/>
</dbReference>
<dbReference type="AlphaFoldDB" id="A0AAV3FLH5"/>
<dbReference type="Proteomes" id="UP000005929">
    <property type="component" value="Unassembled WGS sequence"/>
</dbReference>
<name>A0AAV3FLH5_BIFLL</name>
<organism evidence="1 2">
    <name type="scientific">Bifidobacterium longum subsp. longum 2-2B</name>
    <dbReference type="NCBI Taxonomy" id="1161745"/>
    <lineage>
        <taxon>Bacteria</taxon>
        <taxon>Bacillati</taxon>
        <taxon>Actinomycetota</taxon>
        <taxon>Actinomycetes</taxon>
        <taxon>Bifidobacteriales</taxon>
        <taxon>Bifidobacteriaceae</taxon>
        <taxon>Bifidobacterium</taxon>
    </lineage>
</organism>